<evidence type="ECO:0000256" key="6">
    <source>
        <dbReference type="ARBA" id="ARBA00049117"/>
    </source>
</evidence>
<keyword evidence="10" id="KW-1185">Reference proteome</keyword>
<accession>A0A285RY47</accession>
<sequence length="406" mass="43939">MTETDQTGKRPRGPKPPIPMTVITGFLGAGKTTLLNGLLKDPSLADAAVIINEFGEVGLDHLFVEGGEEGIVELSSGCLCCTIRGDLVTTLENLLRRLDNGRTERLSRVVIETTGLADPAPVLHTVMQHPYLVMRYQLDGVVTLVDAVNGLATLETQEEAVKQVAVADRIVLTKTDLAEGAAALDPESPLRRRIARLNPAAPVIIAANGEASADRLIGTGLYDPATKTADVSRWLNEEAYRDGHGHSHGHHHPGHDRDHGHGHDHHHHGHDHSHDVNRHGDSIRAFSLSTDRPIPAAALEMFLDLLRSAHGPKLLRMKGVVQIAEDPERPVVLHGVQHVFHPPATLPAWPDGDRRSRLVFITRDLPEAFVRKLFDAFTGTPATDTPDAAALSDNPLAIRGFSGSFG</sequence>
<dbReference type="Proteomes" id="UP000219331">
    <property type="component" value="Unassembled WGS sequence"/>
</dbReference>
<proteinExistence type="inferred from homology"/>
<evidence type="ECO:0000256" key="4">
    <source>
        <dbReference type="ARBA" id="ARBA00034320"/>
    </source>
</evidence>
<dbReference type="Pfam" id="PF02492">
    <property type="entry name" value="cobW"/>
    <property type="match status" value="1"/>
</dbReference>
<dbReference type="GO" id="GO:0016787">
    <property type="term" value="F:hydrolase activity"/>
    <property type="evidence" value="ECO:0007669"/>
    <property type="project" value="UniProtKB-KW"/>
</dbReference>
<organism evidence="9 10">
    <name type="scientific">Stappia indica</name>
    <dbReference type="NCBI Taxonomy" id="538381"/>
    <lineage>
        <taxon>Bacteria</taxon>
        <taxon>Pseudomonadati</taxon>
        <taxon>Pseudomonadota</taxon>
        <taxon>Alphaproteobacteria</taxon>
        <taxon>Hyphomicrobiales</taxon>
        <taxon>Stappiaceae</taxon>
        <taxon>Stappia</taxon>
    </lineage>
</organism>
<dbReference type="CDD" id="cd03112">
    <property type="entry name" value="CobW-like"/>
    <property type="match status" value="1"/>
</dbReference>
<dbReference type="SUPFAM" id="SSF52540">
    <property type="entry name" value="P-loop containing nucleoside triphosphate hydrolases"/>
    <property type="match status" value="1"/>
</dbReference>
<feature type="compositionally biased region" description="Basic residues" evidence="7">
    <location>
        <begin position="262"/>
        <end position="271"/>
    </location>
</feature>
<comment type="function">
    <text evidence="5">Zinc chaperone that directly transfers zinc cofactor to target proteins, thereby activating them. Zinc is transferred from the CXCC motif in the GTPase domain to the zinc binding site in target proteins in a process requiring GTP hydrolysis.</text>
</comment>
<dbReference type="PANTHER" id="PTHR13748:SF62">
    <property type="entry name" value="COBW DOMAIN-CONTAINING PROTEIN"/>
    <property type="match status" value="1"/>
</dbReference>
<evidence type="ECO:0000256" key="1">
    <source>
        <dbReference type="ARBA" id="ARBA00022741"/>
    </source>
</evidence>
<dbReference type="GO" id="GO:0000166">
    <property type="term" value="F:nucleotide binding"/>
    <property type="evidence" value="ECO:0007669"/>
    <property type="project" value="UniProtKB-KW"/>
</dbReference>
<keyword evidence="2" id="KW-0378">Hydrolase</keyword>
<dbReference type="GO" id="GO:0005737">
    <property type="term" value="C:cytoplasm"/>
    <property type="evidence" value="ECO:0007669"/>
    <property type="project" value="TreeGrafter"/>
</dbReference>
<evidence type="ECO:0000256" key="5">
    <source>
        <dbReference type="ARBA" id="ARBA00045658"/>
    </source>
</evidence>
<dbReference type="SMART" id="SM00833">
    <property type="entry name" value="CobW_C"/>
    <property type="match status" value="1"/>
</dbReference>
<feature type="region of interest" description="Disordered" evidence="7">
    <location>
        <begin position="241"/>
        <end position="278"/>
    </location>
</feature>
<dbReference type="PANTHER" id="PTHR13748">
    <property type="entry name" value="COBW-RELATED"/>
    <property type="match status" value="1"/>
</dbReference>
<dbReference type="InterPro" id="IPR051316">
    <property type="entry name" value="Zinc-reg_GTPase_activator"/>
</dbReference>
<dbReference type="InterPro" id="IPR003495">
    <property type="entry name" value="CobW/HypB/UreG_nucleotide-bd"/>
</dbReference>
<evidence type="ECO:0000259" key="8">
    <source>
        <dbReference type="SMART" id="SM00833"/>
    </source>
</evidence>
<gene>
    <name evidence="9" type="ORF">SAMN05421512_103115</name>
</gene>
<dbReference type="Pfam" id="PF07683">
    <property type="entry name" value="CobW_C"/>
    <property type="match status" value="1"/>
</dbReference>
<dbReference type="EMBL" id="OBML01000003">
    <property type="protein sequence ID" value="SOB99483.1"/>
    <property type="molecule type" value="Genomic_DNA"/>
</dbReference>
<comment type="catalytic activity">
    <reaction evidence="6">
        <text>GTP + H2O = GDP + phosphate + H(+)</text>
        <dbReference type="Rhea" id="RHEA:19669"/>
        <dbReference type="ChEBI" id="CHEBI:15377"/>
        <dbReference type="ChEBI" id="CHEBI:15378"/>
        <dbReference type="ChEBI" id="CHEBI:37565"/>
        <dbReference type="ChEBI" id="CHEBI:43474"/>
        <dbReference type="ChEBI" id="CHEBI:58189"/>
    </reaction>
    <physiologicalReaction direction="left-to-right" evidence="6">
        <dbReference type="Rhea" id="RHEA:19670"/>
    </physiologicalReaction>
</comment>
<dbReference type="AlphaFoldDB" id="A0A285RY47"/>
<reference evidence="9 10" key="1">
    <citation type="submission" date="2017-08" db="EMBL/GenBank/DDBJ databases">
        <authorList>
            <person name="de Groot N.N."/>
        </authorList>
    </citation>
    <scope>NUCLEOTIDE SEQUENCE [LARGE SCALE GENOMIC DNA]</scope>
    <source>
        <strain evidence="9 10">USBA 352</strain>
    </source>
</reference>
<evidence type="ECO:0000313" key="9">
    <source>
        <dbReference type="EMBL" id="SOB99483.1"/>
    </source>
</evidence>
<evidence type="ECO:0000256" key="2">
    <source>
        <dbReference type="ARBA" id="ARBA00022801"/>
    </source>
</evidence>
<comment type="similarity">
    <text evidence="4">Belongs to the SIMIBI class G3E GTPase family. ZNG1 subfamily.</text>
</comment>
<dbReference type="InterPro" id="IPR027417">
    <property type="entry name" value="P-loop_NTPase"/>
</dbReference>
<keyword evidence="3" id="KW-0143">Chaperone</keyword>
<name>A0A285RY47_9HYPH</name>
<dbReference type="Gene3D" id="3.30.1220.10">
    <property type="entry name" value="CobW-like, C-terminal domain"/>
    <property type="match status" value="1"/>
</dbReference>
<protein>
    <submittedName>
        <fullName evidence="9">GTPase, G3E family</fullName>
    </submittedName>
</protein>
<dbReference type="InterPro" id="IPR036627">
    <property type="entry name" value="CobW-likC_sf"/>
</dbReference>
<dbReference type="InterPro" id="IPR011629">
    <property type="entry name" value="CobW-like_C"/>
</dbReference>
<dbReference type="STRING" id="538381.GCA_001696535_04228"/>
<evidence type="ECO:0000313" key="10">
    <source>
        <dbReference type="Proteomes" id="UP000219331"/>
    </source>
</evidence>
<evidence type="ECO:0000256" key="3">
    <source>
        <dbReference type="ARBA" id="ARBA00023186"/>
    </source>
</evidence>
<evidence type="ECO:0000256" key="7">
    <source>
        <dbReference type="SAM" id="MobiDB-lite"/>
    </source>
</evidence>
<dbReference type="Gene3D" id="3.40.50.300">
    <property type="entry name" value="P-loop containing nucleotide triphosphate hydrolases"/>
    <property type="match status" value="1"/>
</dbReference>
<dbReference type="SUPFAM" id="SSF90002">
    <property type="entry name" value="Hypothetical protein YjiA, C-terminal domain"/>
    <property type="match status" value="1"/>
</dbReference>
<feature type="domain" description="CobW C-terminal" evidence="8">
    <location>
        <begin position="283"/>
        <end position="378"/>
    </location>
</feature>
<keyword evidence="1" id="KW-0547">Nucleotide-binding</keyword>